<feature type="region of interest" description="Disordered" evidence="1">
    <location>
        <begin position="1"/>
        <end position="24"/>
    </location>
</feature>
<sequence>MSHNKDNHENRTKGMNGKIENEHRVEQLMNTVENYTRTERHMEQHSDIGDPKRLDHAKEIQRKREEEMEELKNTIVYGPETSSGGVKNDLENLQKNYEYAQGYMEHNADNMNKQNLENLKKKQENRREKMEELK</sequence>
<comment type="caution">
    <text evidence="2">The sequence shown here is derived from an EMBL/GenBank/DDBJ whole genome shotgun (WGS) entry which is preliminary data.</text>
</comment>
<dbReference type="RefSeq" id="WP_268047435.1">
    <property type="nucleotide sequence ID" value="NZ_JAPQES010000001.1"/>
</dbReference>
<proteinExistence type="predicted"/>
<accession>A0ABT4CJ81</accession>
<organism evidence="2 3">
    <name type="scientific">Clostridium ganghwense</name>
    <dbReference type="NCBI Taxonomy" id="312089"/>
    <lineage>
        <taxon>Bacteria</taxon>
        <taxon>Bacillati</taxon>
        <taxon>Bacillota</taxon>
        <taxon>Clostridia</taxon>
        <taxon>Eubacteriales</taxon>
        <taxon>Clostridiaceae</taxon>
        <taxon>Clostridium</taxon>
    </lineage>
</organism>
<dbReference type="Proteomes" id="UP001079657">
    <property type="component" value="Unassembled WGS sequence"/>
</dbReference>
<evidence type="ECO:0008006" key="4">
    <source>
        <dbReference type="Google" id="ProtNLM"/>
    </source>
</evidence>
<evidence type="ECO:0000256" key="1">
    <source>
        <dbReference type="SAM" id="MobiDB-lite"/>
    </source>
</evidence>
<evidence type="ECO:0000313" key="3">
    <source>
        <dbReference type="Proteomes" id="UP001079657"/>
    </source>
</evidence>
<gene>
    <name evidence="2" type="ORF">OXH55_00430</name>
</gene>
<reference evidence="2" key="1">
    <citation type="submission" date="2022-12" db="EMBL/GenBank/DDBJ databases">
        <authorList>
            <person name="Wang J."/>
        </authorList>
    </citation>
    <scope>NUCLEOTIDE SEQUENCE</scope>
    <source>
        <strain evidence="2">HY-42-06</strain>
    </source>
</reference>
<feature type="region of interest" description="Disordered" evidence="1">
    <location>
        <begin position="107"/>
        <end position="134"/>
    </location>
</feature>
<feature type="compositionally biased region" description="Basic and acidic residues" evidence="1">
    <location>
        <begin position="118"/>
        <end position="134"/>
    </location>
</feature>
<dbReference type="EMBL" id="JAPQES010000001">
    <property type="protein sequence ID" value="MCY6369110.1"/>
    <property type="molecule type" value="Genomic_DNA"/>
</dbReference>
<keyword evidence="3" id="KW-1185">Reference proteome</keyword>
<protein>
    <recommendedName>
        <fullName evidence="4">DUF4316 domain-containing protein</fullName>
    </recommendedName>
</protein>
<feature type="compositionally biased region" description="Basic and acidic residues" evidence="1">
    <location>
        <begin position="1"/>
        <end position="12"/>
    </location>
</feature>
<evidence type="ECO:0000313" key="2">
    <source>
        <dbReference type="EMBL" id="MCY6369110.1"/>
    </source>
</evidence>
<name>A0ABT4CJ81_9CLOT</name>